<feature type="region of interest" description="Disordered" evidence="6">
    <location>
        <begin position="508"/>
        <end position="529"/>
    </location>
</feature>
<evidence type="ECO:0000313" key="10">
    <source>
        <dbReference type="Proteomes" id="UP001164929"/>
    </source>
</evidence>
<evidence type="ECO:0000313" key="9">
    <source>
        <dbReference type="EMBL" id="KAJ7009780.1"/>
    </source>
</evidence>
<comment type="subcellular location">
    <subcellularLocation>
        <location evidence="1">Membrane</location>
        <topology evidence="1">Multi-pass membrane protein</topology>
    </subcellularLocation>
</comment>
<evidence type="ECO:0000256" key="2">
    <source>
        <dbReference type="ARBA" id="ARBA00022692"/>
    </source>
</evidence>
<reference evidence="9 10" key="1">
    <citation type="journal article" date="2023" name="Mol. Ecol. Resour.">
        <title>Chromosome-level genome assembly of a triploid poplar Populus alba 'Berolinensis'.</title>
        <authorList>
            <person name="Chen S."/>
            <person name="Yu Y."/>
            <person name="Wang X."/>
            <person name="Wang S."/>
            <person name="Zhang T."/>
            <person name="Zhou Y."/>
            <person name="He R."/>
            <person name="Meng N."/>
            <person name="Wang Y."/>
            <person name="Liu W."/>
            <person name="Liu Z."/>
            <person name="Liu J."/>
            <person name="Guo Q."/>
            <person name="Huang H."/>
            <person name="Sederoff R.R."/>
            <person name="Wang G."/>
            <person name="Qu G."/>
            <person name="Chen S."/>
        </authorList>
    </citation>
    <scope>NUCLEOTIDE SEQUENCE [LARGE SCALE GENOMIC DNA]</scope>
    <source>
        <strain evidence="9">SC-2020</strain>
    </source>
</reference>
<dbReference type="CDD" id="cd16461">
    <property type="entry name" value="RING-H2_EL5-like"/>
    <property type="match status" value="1"/>
</dbReference>
<name>A0AAD6RIP3_9ROSI</name>
<dbReference type="SUPFAM" id="SSF103481">
    <property type="entry name" value="Multidrug resistance efflux transporter EmrE"/>
    <property type="match status" value="1"/>
</dbReference>
<evidence type="ECO:0000256" key="5">
    <source>
        <dbReference type="PROSITE-ProRule" id="PRU00175"/>
    </source>
</evidence>
<keyword evidence="3 7" id="KW-1133">Transmembrane helix</keyword>
<dbReference type="GO" id="GO:0008270">
    <property type="term" value="F:zinc ion binding"/>
    <property type="evidence" value="ECO:0007669"/>
    <property type="project" value="UniProtKB-KW"/>
</dbReference>
<evidence type="ECO:0000256" key="1">
    <source>
        <dbReference type="ARBA" id="ARBA00004141"/>
    </source>
</evidence>
<feature type="transmembrane region" description="Helical" evidence="7">
    <location>
        <begin position="37"/>
        <end position="59"/>
    </location>
</feature>
<keyword evidence="5" id="KW-0479">Metal-binding</keyword>
<feature type="transmembrane region" description="Helical" evidence="7">
    <location>
        <begin position="71"/>
        <end position="94"/>
    </location>
</feature>
<keyword evidence="5" id="KW-0862">Zinc</keyword>
<organism evidence="9 10">
    <name type="scientific">Populus alba x Populus x berolinensis</name>
    <dbReference type="NCBI Taxonomy" id="444605"/>
    <lineage>
        <taxon>Eukaryota</taxon>
        <taxon>Viridiplantae</taxon>
        <taxon>Streptophyta</taxon>
        <taxon>Embryophyta</taxon>
        <taxon>Tracheophyta</taxon>
        <taxon>Spermatophyta</taxon>
        <taxon>Magnoliopsida</taxon>
        <taxon>eudicotyledons</taxon>
        <taxon>Gunneridae</taxon>
        <taxon>Pentapetalae</taxon>
        <taxon>rosids</taxon>
        <taxon>fabids</taxon>
        <taxon>Malpighiales</taxon>
        <taxon>Salicaceae</taxon>
        <taxon>Saliceae</taxon>
        <taxon>Populus</taxon>
    </lineage>
</organism>
<keyword evidence="2 7" id="KW-0812">Transmembrane</keyword>
<dbReference type="GO" id="GO:0016020">
    <property type="term" value="C:membrane"/>
    <property type="evidence" value="ECO:0007669"/>
    <property type="project" value="InterPro"/>
</dbReference>
<dbReference type="InterPro" id="IPR001841">
    <property type="entry name" value="Znf_RING"/>
</dbReference>
<gene>
    <name evidence="9" type="ORF">NC653_000482</name>
</gene>
<evidence type="ECO:0000256" key="4">
    <source>
        <dbReference type="ARBA" id="ARBA00023136"/>
    </source>
</evidence>
<dbReference type="Gene3D" id="3.30.40.10">
    <property type="entry name" value="Zinc/RING finger domain, C3HC4 (zinc finger)"/>
    <property type="match status" value="1"/>
</dbReference>
<protein>
    <recommendedName>
        <fullName evidence="8">RING-type domain-containing protein</fullName>
    </recommendedName>
</protein>
<dbReference type="InterPro" id="IPR013083">
    <property type="entry name" value="Znf_RING/FYVE/PHD"/>
</dbReference>
<dbReference type="GO" id="GO:0022857">
    <property type="term" value="F:transmembrane transporter activity"/>
    <property type="evidence" value="ECO:0007669"/>
    <property type="project" value="InterPro"/>
</dbReference>
<comment type="caution">
    <text evidence="9">The sequence shown here is derived from an EMBL/GenBank/DDBJ whole genome shotgun (WGS) entry which is preliminary data.</text>
</comment>
<dbReference type="InterPro" id="IPR037185">
    <property type="entry name" value="EmrE-like"/>
</dbReference>
<dbReference type="SUPFAM" id="SSF57850">
    <property type="entry name" value="RING/U-box"/>
    <property type="match status" value="1"/>
</dbReference>
<feature type="transmembrane region" description="Helical" evidence="7">
    <location>
        <begin position="328"/>
        <end position="347"/>
    </location>
</feature>
<dbReference type="AlphaFoldDB" id="A0AAD6RIP3"/>
<accession>A0AAD6RIP3</accession>
<dbReference type="InterPro" id="IPR030184">
    <property type="entry name" value="WAT1-related"/>
</dbReference>
<feature type="transmembrane region" description="Helical" evidence="7">
    <location>
        <begin position="202"/>
        <end position="223"/>
    </location>
</feature>
<feature type="transmembrane region" description="Helical" evidence="7">
    <location>
        <begin position="132"/>
        <end position="150"/>
    </location>
</feature>
<evidence type="ECO:0000256" key="3">
    <source>
        <dbReference type="ARBA" id="ARBA00022989"/>
    </source>
</evidence>
<evidence type="ECO:0000256" key="7">
    <source>
        <dbReference type="SAM" id="Phobius"/>
    </source>
</evidence>
<sequence length="641" mass="69216">MARKAAVLPIVGMVMAECAQAGRMILGKAAMSNGISSFVFVLYSNAIACLILLPSSPLFHRSSERPPLTPSIVSGFFLLGLFGCLGQSFCYAGINLSSPTLGTAMLNLVPGLTFILAIIFSYSTVAKSMGTIVSIGGAFIVTCYKGPLLLKALPSVTKSSHQVLLQQSNWVLGGLLMAVDCATASSWLIVQALILKKYPAKLIVVFFHFFFSTILSSIVAVVMERDPSAWSLNSNIRLIAVLFSVCKENPSWIPASLDFKSLLNIVTICNQRVNVFNEQGILGNAFEVGVTAWCLHKTGPVFVAIFAPLGIVIAAAASVVCFGDALDLGIVLGAAIIAIGFYAVIWGKAQEEAMLSANTRTLTSKRLFKKYTNGSKRNLKLLIIRASSDESDCNTEECAQKKRSVHKNYNCCGMVSLGWLAGEKTKVAGTFPPWTRGRTGYVEKDTAGQTDIYSVEAIPHVHGYSTSVSVGRGGQWPWLWYRHCHWHSRPHFHYNAHACTRIKGNGNSSGSNNNGGGSDSTNSYGHGRHFTAGNPIEPMTVVVGLAEPIIDSYTKMVLGESRRLPKPNDGPCSICLSDYQPKDTIRCLPDCHHCFHVDCIDGWLKMSATCPLCRNSPAPSEGPTPVTTPLAEVVPLAFHVR</sequence>
<feature type="transmembrane region" description="Helical" evidence="7">
    <location>
        <begin position="100"/>
        <end position="120"/>
    </location>
</feature>
<feature type="transmembrane region" description="Helical" evidence="7">
    <location>
        <begin position="170"/>
        <end position="190"/>
    </location>
</feature>
<feature type="domain" description="RING-type" evidence="8">
    <location>
        <begin position="572"/>
        <end position="614"/>
    </location>
</feature>
<dbReference type="PANTHER" id="PTHR31218">
    <property type="entry name" value="WAT1-RELATED PROTEIN"/>
    <property type="match status" value="1"/>
</dbReference>
<keyword evidence="10" id="KW-1185">Reference proteome</keyword>
<proteinExistence type="predicted"/>
<evidence type="ECO:0000259" key="8">
    <source>
        <dbReference type="PROSITE" id="PS50089"/>
    </source>
</evidence>
<dbReference type="Proteomes" id="UP001164929">
    <property type="component" value="Chromosome 1"/>
</dbReference>
<dbReference type="Pfam" id="PF13639">
    <property type="entry name" value="zf-RING_2"/>
    <property type="match status" value="1"/>
</dbReference>
<evidence type="ECO:0000256" key="6">
    <source>
        <dbReference type="SAM" id="MobiDB-lite"/>
    </source>
</evidence>
<feature type="transmembrane region" description="Helical" evidence="7">
    <location>
        <begin position="301"/>
        <end position="321"/>
    </location>
</feature>
<keyword evidence="5" id="KW-0863">Zinc-finger</keyword>
<keyword evidence="4 7" id="KW-0472">Membrane</keyword>
<dbReference type="SMART" id="SM00184">
    <property type="entry name" value="RING"/>
    <property type="match status" value="1"/>
</dbReference>
<dbReference type="EMBL" id="JAQIZT010000001">
    <property type="protein sequence ID" value="KAJ7009780.1"/>
    <property type="molecule type" value="Genomic_DNA"/>
</dbReference>
<dbReference type="PROSITE" id="PS50089">
    <property type="entry name" value="ZF_RING_2"/>
    <property type="match status" value="1"/>
</dbReference>